<dbReference type="Proteomes" id="UP000178082">
    <property type="component" value="Unassembled WGS sequence"/>
</dbReference>
<sequence>MRKNKCIIGGVLALLLIMVASCSFVHYAPFEGGDAQMFTCDMKKPYKALGLIHTEAWTWGFFYYGSPMADLGKAKNNLAEKARTVGADAIVNVKSYVVTRMPIIPFIFGYIEYHISGMAIKYEK</sequence>
<gene>
    <name evidence="1" type="ORF">A3G31_06835</name>
</gene>
<name>A0A1F7SEB8_9BACT</name>
<protein>
    <submittedName>
        <fullName evidence="1">Uncharacterized protein</fullName>
    </submittedName>
</protein>
<evidence type="ECO:0000313" key="2">
    <source>
        <dbReference type="Proteomes" id="UP000178082"/>
    </source>
</evidence>
<proteinExistence type="predicted"/>
<accession>A0A1F7SEB8</accession>
<dbReference type="PROSITE" id="PS51257">
    <property type="entry name" value="PROKAR_LIPOPROTEIN"/>
    <property type="match status" value="1"/>
</dbReference>
<dbReference type="STRING" id="1817883.A3G31_06835"/>
<reference evidence="1 2" key="1">
    <citation type="journal article" date="2016" name="Nat. Commun.">
        <title>Thousands of microbial genomes shed light on interconnected biogeochemical processes in an aquifer system.</title>
        <authorList>
            <person name="Anantharaman K."/>
            <person name="Brown C.T."/>
            <person name="Hug L.A."/>
            <person name="Sharon I."/>
            <person name="Castelle C.J."/>
            <person name="Probst A.J."/>
            <person name="Thomas B.C."/>
            <person name="Singh A."/>
            <person name="Wilkins M.J."/>
            <person name="Karaoz U."/>
            <person name="Brodie E.L."/>
            <person name="Williams K.H."/>
            <person name="Hubbard S.S."/>
            <person name="Banfield J.F."/>
        </authorList>
    </citation>
    <scope>NUCLEOTIDE SEQUENCE [LARGE SCALE GENOMIC DNA]</scope>
</reference>
<organism evidence="1 2">
    <name type="scientific">Candidatus Schekmanbacteria bacterium RIFCSPLOWO2_12_FULL_38_15</name>
    <dbReference type="NCBI Taxonomy" id="1817883"/>
    <lineage>
        <taxon>Bacteria</taxon>
        <taxon>Candidatus Schekmaniibacteriota</taxon>
    </lineage>
</organism>
<comment type="caution">
    <text evidence="1">The sequence shown here is derived from an EMBL/GenBank/DDBJ whole genome shotgun (WGS) entry which is preliminary data.</text>
</comment>
<dbReference type="AlphaFoldDB" id="A0A1F7SEB8"/>
<evidence type="ECO:0000313" key="1">
    <source>
        <dbReference type="EMBL" id="OGL52129.1"/>
    </source>
</evidence>
<dbReference type="EMBL" id="MGDI01000033">
    <property type="protein sequence ID" value="OGL52129.1"/>
    <property type="molecule type" value="Genomic_DNA"/>
</dbReference>